<keyword evidence="2" id="KW-0805">Transcription regulation</keyword>
<dbReference type="PANTHER" id="PTHR30419:SF8">
    <property type="entry name" value="NITROGEN ASSIMILATION TRANSCRIPTIONAL ACTIVATOR-RELATED"/>
    <property type="match status" value="1"/>
</dbReference>
<protein>
    <submittedName>
        <fullName evidence="6">LysR family transcriptional regulator</fullName>
    </submittedName>
</protein>
<evidence type="ECO:0000313" key="7">
    <source>
        <dbReference type="Proteomes" id="UP000739538"/>
    </source>
</evidence>
<comment type="caution">
    <text evidence="6">The sequence shown here is derived from an EMBL/GenBank/DDBJ whole genome shotgun (WGS) entry which is preliminary data.</text>
</comment>
<dbReference type="PROSITE" id="PS50931">
    <property type="entry name" value="HTH_LYSR"/>
    <property type="match status" value="1"/>
</dbReference>
<dbReference type="FunFam" id="1.10.10.10:FF:000001">
    <property type="entry name" value="LysR family transcriptional regulator"/>
    <property type="match status" value="1"/>
</dbReference>
<evidence type="ECO:0000256" key="3">
    <source>
        <dbReference type="ARBA" id="ARBA00023125"/>
    </source>
</evidence>
<feature type="domain" description="HTH lysR-type" evidence="5">
    <location>
        <begin position="1"/>
        <end position="58"/>
    </location>
</feature>
<dbReference type="InterPro" id="IPR036388">
    <property type="entry name" value="WH-like_DNA-bd_sf"/>
</dbReference>
<evidence type="ECO:0000313" key="6">
    <source>
        <dbReference type="EMBL" id="MCA9754362.1"/>
    </source>
</evidence>
<dbReference type="InterPro" id="IPR000847">
    <property type="entry name" value="LysR_HTH_N"/>
</dbReference>
<proteinExistence type="inferred from homology"/>
<reference evidence="6" key="1">
    <citation type="submission" date="2020-04" db="EMBL/GenBank/DDBJ databases">
        <authorList>
            <person name="Zhang T."/>
        </authorList>
    </citation>
    <scope>NUCLEOTIDE SEQUENCE</scope>
    <source>
        <strain evidence="6">HKST-UBA02</strain>
    </source>
</reference>
<evidence type="ECO:0000256" key="4">
    <source>
        <dbReference type="ARBA" id="ARBA00023163"/>
    </source>
</evidence>
<dbReference type="InterPro" id="IPR050950">
    <property type="entry name" value="HTH-type_LysR_regulators"/>
</dbReference>
<dbReference type="GO" id="GO:0005829">
    <property type="term" value="C:cytosol"/>
    <property type="evidence" value="ECO:0007669"/>
    <property type="project" value="TreeGrafter"/>
</dbReference>
<dbReference type="InterPro" id="IPR036390">
    <property type="entry name" value="WH_DNA-bd_sf"/>
</dbReference>
<dbReference type="InterPro" id="IPR005119">
    <property type="entry name" value="LysR_subst-bd"/>
</dbReference>
<dbReference type="AlphaFoldDB" id="A0A956N8Z7"/>
<comment type="similarity">
    <text evidence="1">Belongs to the LysR transcriptional regulatory family.</text>
</comment>
<dbReference type="Pfam" id="PF00126">
    <property type="entry name" value="HTH_1"/>
    <property type="match status" value="1"/>
</dbReference>
<dbReference type="GO" id="GO:0003700">
    <property type="term" value="F:DNA-binding transcription factor activity"/>
    <property type="evidence" value="ECO:0007669"/>
    <property type="project" value="InterPro"/>
</dbReference>
<dbReference type="PANTHER" id="PTHR30419">
    <property type="entry name" value="HTH-TYPE TRANSCRIPTIONAL REGULATOR YBHD"/>
    <property type="match status" value="1"/>
</dbReference>
<dbReference type="Gene3D" id="1.10.10.10">
    <property type="entry name" value="Winged helix-like DNA-binding domain superfamily/Winged helix DNA-binding domain"/>
    <property type="match status" value="1"/>
</dbReference>
<reference evidence="6" key="2">
    <citation type="journal article" date="2021" name="Microbiome">
        <title>Successional dynamics and alternative stable states in a saline activated sludge microbial community over 9 years.</title>
        <authorList>
            <person name="Wang Y."/>
            <person name="Ye J."/>
            <person name="Ju F."/>
            <person name="Liu L."/>
            <person name="Boyd J.A."/>
            <person name="Deng Y."/>
            <person name="Parks D.H."/>
            <person name="Jiang X."/>
            <person name="Yin X."/>
            <person name="Woodcroft B.J."/>
            <person name="Tyson G.W."/>
            <person name="Hugenholtz P."/>
            <person name="Polz M.F."/>
            <person name="Zhang T."/>
        </authorList>
    </citation>
    <scope>NUCLEOTIDE SEQUENCE</scope>
    <source>
        <strain evidence="6">HKST-UBA02</strain>
    </source>
</reference>
<dbReference type="Pfam" id="PF03466">
    <property type="entry name" value="LysR_substrate"/>
    <property type="match status" value="1"/>
</dbReference>
<dbReference type="Proteomes" id="UP000739538">
    <property type="component" value="Unassembled WGS sequence"/>
</dbReference>
<evidence type="ECO:0000256" key="2">
    <source>
        <dbReference type="ARBA" id="ARBA00023015"/>
    </source>
</evidence>
<dbReference type="CDD" id="cd05466">
    <property type="entry name" value="PBP2_LTTR_substrate"/>
    <property type="match status" value="1"/>
</dbReference>
<evidence type="ECO:0000256" key="1">
    <source>
        <dbReference type="ARBA" id="ARBA00009437"/>
    </source>
</evidence>
<keyword evidence="3" id="KW-0238">DNA-binding</keyword>
<organism evidence="6 7">
    <name type="scientific">Eiseniibacteriota bacterium</name>
    <dbReference type="NCBI Taxonomy" id="2212470"/>
    <lineage>
        <taxon>Bacteria</taxon>
        <taxon>Candidatus Eiseniibacteriota</taxon>
    </lineage>
</organism>
<name>A0A956N8Z7_UNCEI</name>
<evidence type="ECO:0000259" key="5">
    <source>
        <dbReference type="PROSITE" id="PS50931"/>
    </source>
</evidence>
<dbReference type="EMBL" id="JAGQHS010000002">
    <property type="protein sequence ID" value="MCA9754362.1"/>
    <property type="molecule type" value="Genomic_DNA"/>
</dbReference>
<sequence>MQIETLKIFCDILETRSFSKAASLNYISQSAVSQQVRGLEERYRRKLIERGKRTLSPTQAGEVLYAGAKEILERFVAMENHLQVLSNSIAGSLRVATVYSVGLHELPPYLKTFMKRYPAANVRLEYSRSNRIYDDVSSGSVDLGIVAYPVRRSGLEIIKFREDTMVVIAAPSHPLAKKKFAELGDLARLPFVAFERDVPTRRNVDRIMRAANVPLDVIMEFDNIETIKRAVEVEVGVSIVPLITVQSEVKAKTLVAIPFKDRTLIRNLGILVRKGRERTQAMTKFIDLLQSEEVELEIT</sequence>
<gene>
    <name evidence="6" type="ORF">KDA27_01060</name>
</gene>
<accession>A0A956N8Z7</accession>
<dbReference type="SUPFAM" id="SSF53850">
    <property type="entry name" value="Periplasmic binding protein-like II"/>
    <property type="match status" value="1"/>
</dbReference>
<dbReference type="SUPFAM" id="SSF46785">
    <property type="entry name" value="Winged helix' DNA-binding domain"/>
    <property type="match status" value="1"/>
</dbReference>
<dbReference type="GO" id="GO:0003677">
    <property type="term" value="F:DNA binding"/>
    <property type="evidence" value="ECO:0007669"/>
    <property type="project" value="UniProtKB-KW"/>
</dbReference>
<dbReference type="Gene3D" id="3.40.190.290">
    <property type="match status" value="1"/>
</dbReference>
<keyword evidence="4" id="KW-0804">Transcription</keyword>